<reference evidence="2 3" key="1">
    <citation type="submission" date="2016-10" db="EMBL/GenBank/DDBJ databases">
        <title>Genome sequence of Streptomyces gilvigriseus MUSC 26.</title>
        <authorList>
            <person name="Lee L.-H."/>
            <person name="Ser H.-L."/>
        </authorList>
    </citation>
    <scope>NUCLEOTIDE SEQUENCE [LARGE SCALE GENOMIC DNA]</scope>
    <source>
        <strain evidence="2 3">MUSC 26</strain>
    </source>
</reference>
<dbReference type="Proteomes" id="UP000243342">
    <property type="component" value="Unassembled WGS sequence"/>
</dbReference>
<name>A0A1J7C8Y2_9ACTN</name>
<sequence>MAEYETSRYEALVALAVQAVGPLDDRPYEQWLGQIDRVVTDLHLKTVSTSPLMRRLSALLIAETTAVWWTGVTGGAPGEELKATMRTWDAARGDWRECIAVATAATTASERELHQRARDLIGHHVLLYSTRGDSEDLGRILHLVDQGPIPDFVPPEPRPASPPPAAPAARPAEPGPAAPRLPQPEPAVAPQEPDEEETGTAIHRIVPIQLPTPVPEPVAVPLAVAAPASPGPSPAAAPQPVAVDVKTAVPAPTPPVPTSPAPPAERPTAPVPAPVSAPAPAAPAPTPDSAGEVLAWKEASVAVWKNIDRAWDKGYRTSCLLAIRDRAIVDEAGNVLNLQELLDMARFSPEPQSPNGQLITSRYAVS</sequence>
<evidence type="ECO:0000256" key="1">
    <source>
        <dbReference type="SAM" id="MobiDB-lite"/>
    </source>
</evidence>
<dbReference type="AlphaFoldDB" id="A0A1J7C8Y2"/>
<organism evidence="2 3">
    <name type="scientific">Mangrovactinospora gilvigrisea</name>
    <dbReference type="NCBI Taxonomy" id="1428644"/>
    <lineage>
        <taxon>Bacteria</taxon>
        <taxon>Bacillati</taxon>
        <taxon>Actinomycetota</taxon>
        <taxon>Actinomycetes</taxon>
        <taxon>Kitasatosporales</taxon>
        <taxon>Streptomycetaceae</taxon>
        <taxon>Mangrovactinospora</taxon>
    </lineage>
</organism>
<dbReference type="OrthoDB" id="9824048at2"/>
<feature type="compositionally biased region" description="Pro residues" evidence="1">
    <location>
        <begin position="251"/>
        <end position="286"/>
    </location>
</feature>
<evidence type="ECO:0000313" key="2">
    <source>
        <dbReference type="EMBL" id="OIV37988.1"/>
    </source>
</evidence>
<proteinExistence type="predicted"/>
<feature type="compositionally biased region" description="Pro residues" evidence="1">
    <location>
        <begin position="173"/>
        <end position="187"/>
    </location>
</feature>
<comment type="caution">
    <text evidence="2">The sequence shown here is derived from an EMBL/GenBank/DDBJ whole genome shotgun (WGS) entry which is preliminary data.</text>
</comment>
<dbReference type="STRING" id="1428644.BIV57_08100"/>
<keyword evidence="3" id="KW-1185">Reference proteome</keyword>
<accession>A0A1J7C8Y2</accession>
<gene>
    <name evidence="2" type="ORF">BIV57_08100</name>
</gene>
<dbReference type="EMBL" id="MLCF01000036">
    <property type="protein sequence ID" value="OIV37988.1"/>
    <property type="molecule type" value="Genomic_DNA"/>
</dbReference>
<protein>
    <submittedName>
        <fullName evidence="2">Uncharacterized protein</fullName>
    </submittedName>
</protein>
<dbReference type="RefSeq" id="WP_071656035.1">
    <property type="nucleotide sequence ID" value="NZ_MLCF01000036.1"/>
</dbReference>
<feature type="region of interest" description="Disordered" evidence="1">
    <location>
        <begin position="148"/>
        <end position="198"/>
    </location>
</feature>
<feature type="compositionally biased region" description="Pro residues" evidence="1">
    <location>
        <begin position="151"/>
        <end position="166"/>
    </location>
</feature>
<feature type="region of interest" description="Disordered" evidence="1">
    <location>
        <begin position="248"/>
        <end position="289"/>
    </location>
</feature>
<evidence type="ECO:0000313" key="3">
    <source>
        <dbReference type="Proteomes" id="UP000243342"/>
    </source>
</evidence>